<dbReference type="SMART" id="SM00530">
    <property type="entry name" value="HTH_XRE"/>
    <property type="match status" value="1"/>
</dbReference>
<dbReference type="Gene3D" id="3.30.450.180">
    <property type="match status" value="1"/>
</dbReference>
<dbReference type="Pfam" id="PF13560">
    <property type="entry name" value="HTH_31"/>
    <property type="match status" value="1"/>
</dbReference>
<proteinExistence type="predicted"/>
<protein>
    <submittedName>
        <fullName evidence="2">Transcriptional regulator</fullName>
    </submittedName>
</protein>
<comment type="caution">
    <text evidence="2">The sequence shown here is derived from an EMBL/GenBank/DDBJ whole genome shotgun (WGS) entry which is preliminary data.</text>
</comment>
<dbReference type="Pfam" id="PF17765">
    <property type="entry name" value="MLTR_LBD"/>
    <property type="match status" value="1"/>
</dbReference>
<dbReference type="InterPro" id="IPR010982">
    <property type="entry name" value="Lambda_DNA-bd_dom_sf"/>
</dbReference>
<evidence type="ECO:0000259" key="1">
    <source>
        <dbReference type="PROSITE" id="PS50943"/>
    </source>
</evidence>
<dbReference type="EMBL" id="BOOC01000009">
    <property type="protein sequence ID" value="GIH39604.1"/>
    <property type="molecule type" value="Genomic_DNA"/>
</dbReference>
<accession>A0ABQ4FXQ4</accession>
<keyword evidence="3" id="KW-1185">Reference proteome</keyword>
<reference evidence="2 3" key="1">
    <citation type="submission" date="2021-01" db="EMBL/GenBank/DDBJ databases">
        <title>Whole genome shotgun sequence of Microbispora corallina NBRC 16416.</title>
        <authorList>
            <person name="Komaki H."/>
            <person name="Tamura T."/>
        </authorList>
    </citation>
    <scope>NUCLEOTIDE SEQUENCE [LARGE SCALE GENOMIC DNA]</scope>
    <source>
        <strain evidence="2 3">NBRC 16416</strain>
    </source>
</reference>
<evidence type="ECO:0000313" key="3">
    <source>
        <dbReference type="Proteomes" id="UP000603904"/>
    </source>
</evidence>
<dbReference type="InterPro" id="IPR041413">
    <property type="entry name" value="MLTR_LBD"/>
</dbReference>
<organism evidence="2 3">
    <name type="scientific">Microbispora corallina</name>
    <dbReference type="NCBI Taxonomy" id="83302"/>
    <lineage>
        <taxon>Bacteria</taxon>
        <taxon>Bacillati</taxon>
        <taxon>Actinomycetota</taxon>
        <taxon>Actinomycetes</taxon>
        <taxon>Streptosporangiales</taxon>
        <taxon>Streptosporangiaceae</taxon>
        <taxon>Microbispora</taxon>
    </lineage>
</organism>
<evidence type="ECO:0000313" key="2">
    <source>
        <dbReference type="EMBL" id="GIH39604.1"/>
    </source>
</evidence>
<dbReference type="PANTHER" id="PTHR35010">
    <property type="entry name" value="BLL4672 PROTEIN-RELATED"/>
    <property type="match status" value="1"/>
</dbReference>
<dbReference type="Gene3D" id="1.10.260.40">
    <property type="entry name" value="lambda repressor-like DNA-binding domains"/>
    <property type="match status" value="1"/>
</dbReference>
<dbReference type="PROSITE" id="PS50943">
    <property type="entry name" value="HTH_CROC1"/>
    <property type="match status" value="1"/>
</dbReference>
<name>A0ABQ4FXQ4_9ACTN</name>
<feature type="domain" description="HTH cro/C1-type" evidence="1">
    <location>
        <begin position="57"/>
        <end position="108"/>
    </location>
</feature>
<dbReference type="SUPFAM" id="SSF47413">
    <property type="entry name" value="lambda repressor-like DNA-binding domains"/>
    <property type="match status" value="1"/>
</dbReference>
<sequence length="310" mass="34857">MKRTLPPDPFNQVDRFTLGFMENPDVAGGENALGAFLRERRALAKPEQYGIVSQGRRQVRGLRREEVAMRAGLSTGYYTRLEQGRERNPSPEALRAVAHALRFDEPSRAKLEMLARSLTRNVRPRGERVSPHLLRLMDDLGRHPAFVLGHAYDILARNRLAAMLLGCFAEADNLARMVFLDPAAHDFYRDWERAAQSVVAALRPPAARMPDDPRLTALVGELSMKSSAFRRLWGRHDLTCKTSEAKAFRHPEVGDLDLHYEAFAVNSSPGQQLIVYQAEPASPSADALALLGTLAVSREERVRDEDRPRR</sequence>
<dbReference type="PANTHER" id="PTHR35010:SF2">
    <property type="entry name" value="BLL4672 PROTEIN"/>
    <property type="match status" value="1"/>
</dbReference>
<dbReference type="Proteomes" id="UP000603904">
    <property type="component" value="Unassembled WGS sequence"/>
</dbReference>
<dbReference type="CDD" id="cd00093">
    <property type="entry name" value="HTH_XRE"/>
    <property type="match status" value="1"/>
</dbReference>
<dbReference type="InterPro" id="IPR001387">
    <property type="entry name" value="Cro/C1-type_HTH"/>
</dbReference>
<gene>
    <name evidence="2" type="ORF">Mco01_26040</name>
</gene>